<reference evidence="2" key="1">
    <citation type="journal article" date="2021" name="PeerJ">
        <title>Extensive microbial diversity within the chicken gut microbiome revealed by metagenomics and culture.</title>
        <authorList>
            <person name="Gilroy R."/>
            <person name="Ravi A."/>
            <person name="Getino M."/>
            <person name="Pursley I."/>
            <person name="Horton D.L."/>
            <person name="Alikhan N.F."/>
            <person name="Baker D."/>
            <person name="Gharbi K."/>
            <person name="Hall N."/>
            <person name="Watson M."/>
            <person name="Adriaenssens E.M."/>
            <person name="Foster-Nyarko E."/>
            <person name="Jarju S."/>
            <person name="Secka A."/>
            <person name="Antonio M."/>
            <person name="Oren A."/>
            <person name="Chaudhuri R.R."/>
            <person name="La Ragione R."/>
            <person name="Hildebrand F."/>
            <person name="Pallen M.J."/>
        </authorList>
    </citation>
    <scope>NUCLEOTIDE SEQUENCE</scope>
    <source>
        <strain evidence="2">5134</strain>
    </source>
</reference>
<gene>
    <name evidence="2" type="ORF">H9828_09665</name>
</gene>
<sequence>MDTQAILTYIILPSLLAGILVPVVMRWLLRRQRTWRRKLLEDNGRMDLIDELCAASRKEPDSMK</sequence>
<reference evidence="2" key="2">
    <citation type="submission" date="2021-04" db="EMBL/GenBank/DDBJ databases">
        <authorList>
            <person name="Gilroy R."/>
        </authorList>
    </citation>
    <scope>NUCLEOTIDE SEQUENCE</scope>
    <source>
        <strain evidence="2">5134</strain>
    </source>
</reference>
<comment type="caution">
    <text evidence="2">The sequence shown here is derived from an EMBL/GenBank/DDBJ whole genome shotgun (WGS) entry which is preliminary data.</text>
</comment>
<keyword evidence="1" id="KW-0812">Transmembrane</keyword>
<accession>A0A9D1Z210</accession>
<dbReference type="AlphaFoldDB" id="A0A9D1Z210"/>
<proteinExistence type="predicted"/>
<feature type="transmembrane region" description="Helical" evidence="1">
    <location>
        <begin position="6"/>
        <end position="29"/>
    </location>
</feature>
<organism evidence="2 3">
    <name type="scientific">Candidatus Alistipes intestinigallinarum</name>
    <dbReference type="NCBI Taxonomy" id="2838440"/>
    <lineage>
        <taxon>Bacteria</taxon>
        <taxon>Pseudomonadati</taxon>
        <taxon>Bacteroidota</taxon>
        <taxon>Bacteroidia</taxon>
        <taxon>Bacteroidales</taxon>
        <taxon>Rikenellaceae</taxon>
        <taxon>Alistipes</taxon>
    </lineage>
</organism>
<evidence type="ECO:0000256" key="1">
    <source>
        <dbReference type="SAM" id="Phobius"/>
    </source>
</evidence>
<dbReference type="EMBL" id="DXDA01000074">
    <property type="protein sequence ID" value="HIY69670.1"/>
    <property type="molecule type" value="Genomic_DNA"/>
</dbReference>
<protein>
    <submittedName>
        <fullName evidence="2">Uncharacterized protein</fullName>
    </submittedName>
</protein>
<keyword evidence="1" id="KW-0472">Membrane</keyword>
<dbReference type="Proteomes" id="UP000886844">
    <property type="component" value="Unassembled WGS sequence"/>
</dbReference>
<name>A0A9D1Z210_9BACT</name>
<evidence type="ECO:0000313" key="2">
    <source>
        <dbReference type="EMBL" id="HIY69670.1"/>
    </source>
</evidence>
<keyword evidence="1" id="KW-1133">Transmembrane helix</keyword>
<evidence type="ECO:0000313" key="3">
    <source>
        <dbReference type="Proteomes" id="UP000886844"/>
    </source>
</evidence>